<dbReference type="PANTHER" id="PTHR21371:SF1">
    <property type="entry name" value="KETOL-ACID REDUCTOISOMERASE, MITOCHONDRIAL"/>
    <property type="match status" value="1"/>
</dbReference>
<dbReference type="FunFam" id="3.40.50.720:FF:000023">
    <property type="entry name" value="Ketol-acid reductoisomerase (NADP(+))"/>
    <property type="match status" value="1"/>
</dbReference>
<dbReference type="AlphaFoldDB" id="H6LF77"/>
<dbReference type="InterPro" id="IPR014359">
    <property type="entry name" value="KARI_prok"/>
</dbReference>
<dbReference type="PANTHER" id="PTHR21371">
    <property type="entry name" value="KETOL-ACID REDUCTOISOMERASE, MITOCHONDRIAL"/>
    <property type="match status" value="1"/>
</dbReference>
<dbReference type="GO" id="GO:0009097">
    <property type="term" value="P:isoleucine biosynthetic process"/>
    <property type="evidence" value="ECO:0007669"/>
    <property type="project" value="UniProtKB-UniRule"/>
</dbReference>
<dbReference type="OrthoDB" id="9804088at2"/>
<sequence>MAKLFYDADCNLGLLDGKTVAIIGYGSQGHAHALNLKDSGVNVIVGLYEGSKSWPIAEEAGLKVMTAADAAKVADIIMILLPDELQAGIYKESILPNLEAGNCLAFAHGFNIHYGQIKPPADVNVFMIAPKGPGHTVRSQYLEGRGVPDLIAVYQDPTGNTHDIGLAYASGIGGGRAGILETTFKEETETDLFGEQAVLCGGVTALMKAGFETLVEAGYQPESAYFECVHEMKLIIDLVVQGGLGYMRYSISDTAEYGDYITGSKIITEDTKKAMKGILNDIQDGTFARNWILENQANRPYFNAVRRIETETQVEKVGAELRTMMSWIKK</sequence>
<dbReference type="NCBIfam" id="TIGR00465">
    <property type="entry name" value="ilvC"/>
    <property type="match status" value="1"/>
</dbReference>
<evidence type="ECO:0000256" key="7">
    <source>
        <dbReference type="ARBA" id="ARBA00023002"/>
    </source>
</evidence>
<dbReference type="Proteomes" id="UP000007177">
    <property type="component" value="Chromosome"/>
</dbReference>
<evidence type="ECO:0000259" key="12">
    <source>
        <dbReference type="PROSITE" id="PS51851"/>
    </source>
</evidence>
<dbReference type="eggNOG" id="COG0059">
    <property type="taxonomic scope" value="Bacteria"/>
</dbReference>
<dbReference type="Pfam" id="PF01450">
    <property type="entry name" value="KARI_C"/>
    <property type="match status" value="1"/>
</dbReference>
<feature type="binding site" evidence="9 10">
    <location>
        <position position="227"/>
    </location>
    <ligand>
        <name>Mg(2+)</name>
        <dbReference type="ChEBI" id="CHEBI:18420"/>
        <label>2</label>
    </ligand>
</feature>
<dbReference type="STRING" id="931626.Awo_c13930"/>
<dbReference type="NCBIfam" id="NF004017">
    <property type="entry name" value="PRK05479.1"/>
    <property type="match status" value="1"/>
</dbReference>
<gene>
    <name evidence="9 13" type="primary">ilvC</name>
    <name evidence="13" type="ordered locus">Awo_c13930</name>
</gene>
<dbReference type="RefSeq" id="WP_014355780.1">
    <property type="nucleotide sequence ID" value="NC_016894.1"/>
</dbReference>
<dbReference type="InterPro" id="IPR013023">
    <property type="entry name" value="KARI"/>
</dbReference>
<dbReference type="PIRSF" id="PIRSF000116">
    <property type="entry name" value="IlvC_gammaproteo"/>
    <property type="match status" value="1"/>
</dbReference>
<dbReference type="GO" id="GO:0005829">
    <property type="term" value="C:cytosol"/>
    <property type="evidence" value="ECO:0007669"/>
    <property type="project" value="TreeGrafter"/>
</dbReference>
<name>H6LF77_ACEWD</name>
<dbReference type="SUPFAM" id="SSF48179">
    <property type="entry name" value="6-phosphogluconate dehydrogenase C-terminal domain-like"/>
    <property type="match status" value="1"/>
</dbReference>
<evidence type="ECO:0000313" key="13">
    <source>
        <dbReference type="EMBL" id="AFA48177.1"/>
    </source>
</evidence>
<evidence type="ECO:0000256" key="1">
    <source>
        <dbReference type="ARBA" id="ARBA00004864"/>
    </source>
</evidence>
<keyword evidence="8 9" id="KW-0100">Branched-chain amino acid biosynthesis</keyword>
<comment type="function">
    <text evidence="9">Involved in the biosynthesis of branched-chain amino acids (BCAA). Catalyzes an alkyl-migration followed by a ketol-acid reduction of (S)-2-acetolactate (S2AL) to yield (R)-2,3-dihydroxy-isovalerate. In the isomerase reaction, S2AL is rearranged via a Mg-dependent methyl migration to produce 3-hydroxy-3-methyl-2-ketobutyrate (HMKB). In the reductase reaction, this 2-ketoacid undergoes a metal-dependent reduction by NADPH to yield (R)-2,3-dihydroxy-isovalerate.</text>
</comment>
<dbReference type="InterPro" id="IPR036291">
    <property type="entry name" value="NAD(P)-bd_dom_sf"/>
</dbReference>
<feature type="binding site" evidence="9">
    <location>
        <begin position="25"/>
        <end position="28"/>
    </location>
    <ligand>
        <name>NADP(+)</name>
        <dbReference type="ChEBI" id="CHEBI:58349"/>
    </ligand>
</feature>
<evidence type="ECO:0000256" key="3">
    <source>
        <dbReference type="ARBA" id="ARBA00010318"/>
    </source>
</evidence>
<feature type="binding site" evidence="9 10">
    <location>
        <position position="252"/>
    </location>
    <ligand>
        <name>substrate</name>
    </ligand>
</feature>
<keyword evidence="14" id="KW-1185">Reference proteome</keyword>
<comment type="pathway">
    <text evidence="2 9">Amino-acid biosynthesis; L-isoleucine biosynthesis; L-isoleucine from 2-oxobutanoate: step 2/4.</text>
</comment>
<evidence type="ECO:0000256" key="6">
    <source>
        <dbReference type="ARBA" id="ARBA00022842"/>
    </source>
</evidence>
<comment type="similarity">
    <text evidence="3 9 10">Belongs to the ketol-acid reductoisomerase family.</text>
</comment>
<feature type="binding site" evidence="9">
    <location>
        <position position="53"/>
    </location>
    <ligand>
        <name>NADP(+)</name>
        <dbReference type="ChEBI" id="CHEBI:58349"/>
    </ligand>
</feature>
<keyword evidence="7 9" id="KW-0560">Oxidoreductase</keyword>
<evidence type="ECO:0000256" key="10">
    <source>
        <dbReference type="PROSITE-ProRule" id="PRU01198"/>
    </source>
</evidence>
<dbReference type="GO" id="GO:0016853">
    <property type="term" value="F:isomerase activity"/>
    <property type="evidence" value="ECO:0007669"/>
    <property type="project" value="UniProtKB-KW"/>
</dbReference>
<dbReference type="EC" id="1.1.1.86" evidence="9"/>
<reference evidence="13 14" key="2">
    <citation type="journal article" date="2012" name="PLoS ONE">
        <title>An ancient pathway combining carbon dioxide fixation with the generation and utilization of a sodium ion gradient for ATP synthesis.</title>
        <authorList>
            <person name="Poehlein A."/>
            <person name="Schmidt S."/>
            <person name="Kaster A.K."/>
            <person name="Goenrich M."/>
            <person name="Vollmers J."/>
            <person name="Thurmer A."/>
            <person name="Bertsch J."/>
            <person name="Schuchmann K."/>
            <person name="Voigt B."/>
            <person name="Hecker M."/>
            <person name="Daniel R."/>
            <person name="Thauer R.K."/>
            <person name="Gottschalk G."/>
            <person name="Muller V."/>
        </authorList>
    </citation>
    <scope>NUCLEOTIDE SEQUENCE [LARGE SCALE GENOMIC DNA]</scope>
    <source>
        <strain evidence="14">ATCC 29683 / DSM 1030 / JCM 2381 / KCTC 1655 / WB1</strain>
    </source>
</reference>
<dbReference type="Gene3D" id="6.10.240.10">
    <property type="match status" value="1"/>
</dbReference>
<dbReference type="SUPFAM" id="SSF51735">
    <property type="entry name" value="NAD(P)-binding Rossmann-fold domains"/>
    <property type="match status" value="1"/>
</dbReference>
<evidence type="ECO:0000256" key="4">
    <source>
        <dbReference type="ARBA" id="ARBA00022605"/>
    </source>
</evidence>
<accession>H6LF77</accession>
<dbReference type="GO" id="GO:0050661">
    <property type="term" value="F:NADP binding"/>
    <property type="evidence" value="ECO:0007669"/>
    <property type="project" value="InterPro"/>
</dbReference>
<feature type="binding site" evidence="9 10">
    <location>
        <position position="191"/>
    </location>
    <ligand>
        <name>Mg(2+)</name>
        <dbReference type="ChEBI" id="CHEBI:18420"/>
        <label>1</label>
    </ligand>
</feature>
<keyword evidence="9" id="KW-0521">NADP</keyword>
<dbReference type="UniPathway" id="UPA00049">
    <property type="reaction ID" value="UER00060"/>
</dbReference>
<dbReference type="InterPro" id="IPR008927">
    <property type="entry name" value="6-PGluconate_DH-like_C_sf"/>
</dbReference>
<keyword evidence="5 9" id="KW-0479">Metal-binding</keyword>
<protein>
    <recommendedName>
        <fullName evidence="9">Ketol-acid reductoisomerase (NADP(+))</fullName>
        <shortName evidence="9">KARI</shortName>
        <ecNumber evidence="9">1.1.1.86</ecNumber>
    </recommendedName>
    <alternativeName>
        <fullName evidence="9">Acetohydroxy-acid isomeroreductase</fullName>
        <shortName evidence="9">AHIR</shortName>
    </alternativeName>
    <alternativeName>
        <fullName evidence="9">Alpha-keto-beta-hydroxylacyl reductoisomerase</fullName>
    </alternativeName>
</protein>
<dbReference type="InterPro" id="IPR000506">
    <property type="entry name" value="KARI_C"/>
</dbReference>
<comment type="catalytic activity">
    <reaction evidence="9">
        <text>(2R)-2,3-dihydroxy-3-methylbutanoate + NADP(+) = (2S)-2-acetolactate + NADPH + H(+)</text>
        <dbReference type="Rhea" id="RHEA:22068"/>
        <dbReference type="ChEBI" id="CHEBI:15378"/>
        <dbReference type="ChEBI" id="CHEBI:49072"/>
        <dbReference type="ChEBI" id="CHEBI:57783"/>
        <dbReference type="ChEBI" id="CHEBI:58349"/>
        <dbReference type="ChEBI" id="CHEBI:58476"/>
        <dbReference type="EC" id="1.1.1.86"/>
    </reaction>
</comment>
<dbReference type="Pfam" id="PF07991">
    <property type="entry name" value="KARI_N"/>
    <property type="match status" value="1"/>
</dbReference>
<dbReference type="GO" id="GO:0000287">
    <property type="term" value="F:magnesium ion binding"/>
    <property type="evidence" value="ECO:0007669"/>
    <property type="project" value="UniProtKB-UniRule"/>
</dbReference>
<dbReference type="GO" id="GO:0009099">
    <property type="term" value="P:L-valine biosynthetic process"/>
    <property type="evidence" value="ECO:0007669"/>
    <property type="project" value="UniProtKB-UniRule"/>
</dbReference>
<feature type="domain" description="KARI N-terminal Rossmann" evidence="11">
    <location>
        <begin position="2"/>
        <end position="182"/>
    </location>
</feature>
<keyword evidence="6 9" id="KW-0460">Magnesium</keyword>
<keyword evidence="13" id="KW-0413">Isomerase</keyword>
<dbReference type="InterPro" id="IPR013116">
    <property type="entry name" value="KARI_N"/>
</dbReference>
<dbReference type="EMBL" id="CP002987">
    <property type="protein sequence ID" value="AFA48177.1"/>
    <property type="molecule type" value="Genomic_DNA"/>
</dbReference>
<dbReference type="HAMAP" id="MF_00435">
    <property type="entry name" value="IlvC"/>
    <property type="match status" value="1"/>
</dbReference>
<feature type="binding site" evidence="9 10">
    <location>
        <position position="191"/>
    </location>
    <ligand>
        <name>Mg(2+)</name>
        <dbReference type="ChEBI" id="CHEBI:18420"/>
        <label>2</label>
    </ligand>
</feature>
<comment type="cofactor">
    <cofactor evidence="9">
        <name>Mg(2+)</name>
        <dbReference type="ChEBI" id="CHEBI:18420"/>
    </cofactor>
    <text evidence="9">Binds 2 magnesium ions per subunit.</text>
</comment>
<evidence type="ECO:0000256" key="5">
    <source>
        <dbReference type="ARBA" id="ARBA00022723"/>
    </source>
</evidence>
<organism evidence="13 14">
    <name type="scientific">Acetobacterium woodii (strain ATCC 29683 / DSM 1030 / JCM 2381 / KCTC 1655 / WB1)</name>
    <dbReference type="NCBI Taxonomy" id="931626"/>
    <lineage>
        <taxon>Bacteria</taxon>
        <taxon>Bacillati</taxon>
        <taxon>Bacillota</taxon>
        <taxon>Clostridia</taxon>
        <taxon>Eubacteriales</taxon>
        <taxon>Eubacteriaceae</taxon>
        <taxon>Acetobacterium</taxon>
    </lineage>
</organism>
<dbReference type="Gene3D" id="3.40.50.720">
    <property type="entry name" value="NAD(P)-binding Rossmann-like Domain"/>
    <property type="match status" value="1"/>
</dbReference>
<dbReference type="NCBIfam" id="NF009940">
    <property type="entry name" value="PRK13403.1"/>
    <property type="match status" value="1"/>
</dbReference>
<dbReference type="PROSITE" id="PS51851">
    <property type="entry name" value="KARI_C"/>
    <property type="match status" value="1"/>
</dbReference>
<reference evidence="14" key="1">
    <citation type="submission" date="2011-07" db="EMBL/GenBank/DDBJ databases">
        <title>Complete genome sequence of Acetobacterium woodii.</title>
        <authorList>
            <person name="Poehlein A."/>
            <person name="Schmidt S."/>
            <person name="Kaster A.-K."/>
            <person name="Goenrich M."/>
            <person name="Vollmers J."/>
            <person name="Thuermer A."/>
            <person name="Gottschalk G."/>
            <person name="Thauer R.K."/>
            <person name="Daniel R."/>
            <person name="Mueller V."/>
        </authorList>
    </citation>
    <scope>NUCLEOTIDE SEQUENCE [LARGE SCALE GENOMIC DNA]</scope>
    <source>
        <strain evidence="14">ATCC 29683 / DSM 1030 / JCM 2381 / KCTC 1655 / WB1</strain>
    </source>
</reference>
<dbReference type="UniPathway" id="UPA00047">
    <property type="reaction ID" value="UER00056"/>
</dbReference>
<evidence type="ECO:0000259" key="11">
    <source>
        <dbReference type="PROSITE" id="PS51850"/>
    </source>
</evidence>
<feature type="binding site" evidence="9 10">
    <location>
        <position position="195"/>
    </location>
    <ligand>
        <name>Mg(2+)</name>
        <dbReference type="ChEBI" id="CHEBI:18420"/>
        <label>1</label>
    </ligand>
</feature>
<evidence type="ECO:0000313" key="14">
    <source>
        <dbReference type="Proteomes" id="UP000007177"/>
    </source>
</evidence>
<proteinExistence type="inferred from homology"/>
<evidence type="ECO:0000256" key="8">
    <source>
        <dbReference type="ARBA" id="ARBA00023304"/>
    </source>
</evidence>
<keyword evidence="4 9" id="KW-0028">Amino-acid biosynthesis</keyword>
<feature type="active site" evidence="9">
    <location>
        <position position="108"/>
    </location>
</feature>
<feature type="binding site" evidence="9">
    <location>
        <position position="134"/>
    </location>
    <ligand>
        <name>NADP(+)</name>
        <dbReference type="ChEBI" id="CHEBI:58349"/>
    </ligand>
</feature>
<feature type="domain" description="KARI C-terminal knotted" evidence="12">
    <location>
        <begin position="183"/>
        <end position="328"/>
    </location>
</feature>
<dbReference type="HOGENOM" id="CLU_033821_0_1_9"/>
<feature type="binding site" evidence="9">
    <location>
        <position position="51"/>
    </location>
    <ligand>
        <name>NADP(+)</name>
        <dbReference type="ChEBI" id="CHEBI:58349"/>
    </ligand>
</feature>
<dbReference type="PROSITE" id="PS51850">
    <property type="entry name" value="KARI_N"/>
    <property type="match status" value="1"/>
</dbReference>
<evidence type="ECO:0000256" key="9">
    <source>
        <dbReference type="HAMAP-Rule" id="MF_00435"/>
    </source>
</evidence>
<comment type="catalytic activity">
    <reaction evidence="9">
        <text>(2R,3R)-2,3-dihydroxy-3-methylpentanoate + NADP(+) = (S)-2-ethyl-2-hydroxy-3-oxobutanoate + NADPH + H(+)</text>
        <dbReference type="Rhea" id="RHEA:13493"/>
        <dbReference type="ChEBI" id="CHEBI:15378"/>
        <dbReference type="ChEBI" id="CHEBI:49256"/>
        <dbReference type="ChEBI" id="CHEBI:49258"/>
        <dbReference type="ChEBI" id="CHEBI:57783"/>
        <dbReference type="ChEBI" id="CHEBI:58349"/>
        <dbReference type="EC" id="1.1.1.86"/>
    </reaction>
</comment>
<comment type="pathway">
    <text evidence="1 9">Amino-acid biosynthesis; L-valine biosynthesis; L-valine from pyruvate: step 2/4.</text>
</comment>
<dbReference type="GO" id="GO:0004455">
    <property type="term" value="F:ketol-acid reductoisomerase activity"/>
    <property type="evidence" value="ECO:0007669"/>
    <property type="project" value="UniProtKB-UniRule"/>
</dbReference>
<evidence type="ECO:0000256" key="2">
    <source>
        <dbReference type="ARBA" id="ARBA00004885"/>
    </source>
</evidence>
<feature type="binding site" evidence="9 10">
    <location>
        <position position="231"/>
    </location>
    <ligand>
        <name>Mg(2+)</name>
        <dbReference type="ChEBI" id="CHEBI:18420"/>
        <label>2</label>
    </ligand>
</feature>
<comment type="caution">
    <text evidence="9">Lacks conserved residue(s) required for the propagation of feature annotation.</text>
</comment>
<dbReference type="KEGG" id="awo:Awo_c13930"/>